<dbReference type="KEGG" id="chk:D4L85_28295"/>
<evidence type="ECO:0000313" key="2">
    <source>
        <dbReference type="Proteomes" id="UP000266183"/>
    </source>
</evidence>
<keyword evidence="2" id="KW-1185">Reference proteome</keyword>
<gene>
    <name evidence="1" type="ORF">D4L85_28295</name>
</gene>
<sequence length="148" mass="17461">MELDKRNGFKDIHLNAPIDSVTGYKLIKEFKEKDEFPAKLYEVVNPLYEKIGEVNVEKVELKTYKDMVYEIRILADKDPRLMKALESLYGKADYDIKNETYFWKSDKLILKFHAAGKHKLEMLYISYGLHKMMKADKDKKVDDIANDF</sequence>
<name>A0A385SVA6_9BACT</name>
<dbReference type="Proteomes" id="UP000266183">
    <property type="component" value="Chromosome"/>
</dbReference>
<dbReference type="AlphaFoldDB" id="A0A385SVA6"/>
<protein>
    <submittedName>
        <fullName evidence="1">Uncharacterized protein</fullName>
    </submittedName>
</protein>
<reference evidence="2" key="1">
    <citation type="submission" date="2018-09" db="EMBL/GenBank/DDBJ databases">
        <title>Chryseolinea sp. KIS68-18 isolated from soil.</title>
        <authorList>
            <person name="Weon H.-Y."/>
            <person name="Kwon S.-W."/>
            <person name="Lee S.A."/>
        </authorList>
    </citation>
    <scope>NUCLEOTIDE SEQUENCE [LARGE SCALE GENOMIC DNA]</scope>
    <source>
        <strain evidence="2">KIS68-18</strain>
    </source>
</reference>
<accession>A0A385SVA6</accession>
<organism evidence="1 2">
    <name type="scientific">Chryseolinea soli</name>
    <dbReference type="NCBI Taxonomy" id="2321403"/>
    <lineage>
        <taxon>Bacteria</taxon>
        <taxon>Pseudomonadati</taxon>
        <taxon>Bacteroidota</taxon>
        <taxon>Cytophagia</taxon>
        <taxon>Cytophagales</taxon>
        <taxon>Fulvivirgaceae</taxon>
        <taxon>Chryseolinea</taxon>
    </lineage>
</organism>
<proteinExistence type="predicted"/>
<evidence type="ECO:0000313" key="1">
    <source>
        <dbReference type="EMBL" id="AYB34241.1"/>
    </source>
</evidence>
<dbReference type="EMBL" id="CP032382">
    <property type="protein sequence ID" value="AYB34241.1"/>
    <property type="molecule type" value="Genomic_DNA"/>
</dbReference>